<accession>A0ABQ8C5F1</accession>
<dbReference type="Pfam" id="PF25370">
    <property type="entry name" value="HTH_74"/>
    <property type="match status" value="1"/>
</dbReference>
<evidence type="ECO:0000259" key="2">
    <source>
        <dbReference type="Pfam" id="PF25370"/>
    </source>
</evidence>
<name>A0ABQ8C5F1_BRANA</name>
<feature type="compositionally biased region" description="Basic and acidic residues" evidence="1">
    <location>
        <begin position="148"/>
        <end position="163"/>
    </location>
</feature>
<reference evidence="3 4" key="1">
    <citation type="submission" date="2021-05" db="EMBL/GenBank/DDBJ databases">
        <title>Genome Assembly of Synthetic Allotetraploid Brassica napus Reveals Homoeologous Exchanges between Subgenomes.</title>
        <authorList>
            <person name="Davis J.T."/>
        </authorList>
    </citation>
    <scope>NUCLEOTIDE SEQUENCE [LARGE SCALE GENOMIC DNA]</scope>
    <source>
        <strain evidence="4">cv. Da-Ae</strain>
        <tissue evidence="3">Seedling</tissue>
    </source>
</reference>
<dbReference type="PANTHER" id="PTHR34799:SF2">
    <property type="entry name" value="OS07G0656300 PROTEIN"/>
    <property type="match status" value="1"/>
</dbReference>
<sequence>MTEFPSTTEITVASSLLLLSYGPVFISPTRLGSVEKSSYVSKWREEGSSNLSLILKSTGSGSFGSALSSDGNDRGFEIKYAGDRFSLMNLKIARKRRSQVTWGSFNFVNSVCDLSTCSVDSKEESSCLSTGSSEVTTTASRSKLRNQKSHERVRVEVKKKESSRSSSIRRRAKDILEFLSSASASEVQIRQILGNTPDTSKALRMLLKMEEVKRFGTGGRLDPYIYKTARLYYHPPSDGHHHRGVTDLIGGGVTGVSGQDSKGLVGGLGAGTVAGCGVKSSQVYEDARDLLLFSVV</sequence>
<feature type="domain" description="HTH three-helical bundle" evidence="2">
    <location>
        <begin position="165"/>
        <end position="205"/>
    </location>
</feature>
<comment type="caution">
    <text evidence="3">The sequence shown here is derived from an EMBL/GenBank/DDBJ whole genome shotgun (WGS) entry which is preliminary data.</text>
</comment>
<dbReference type="EMBL" id="JAGKQM010000009">
    <property type="protein sequence ID" value="KAH0912297.1"/>
    <property type="molecule type" value="Genomic_DNA"/>
</dbReference>
<dbReference type="Proteomes" id="UP000824890">
    <property type="component" value="Unassembled WGS sequence"/>
</dbReference>
<evidence type="ECO:0000256" key="1">
    <source>
        <dbReference type="SAM" id="MobiDB-lite"/>
    </source>
</evidence>
<evidence type="ECO:0000313" key="4">
    <source>
        <dbReference type="Proteomes" id="UP000824890"/>
    </source>
</evidence>
<proteinExistence type="predicted"/>
<evidence type="ECO:0000313" key="3">
    <source>
        <dbReference type="EMBL" id="KAH0912297.1"/>
    </source>
</evidence>
<protein>
    <recommendedName>
        <fullName evidence="2">HTH three-helical bundle domain-containing protein</fullName>
    </recommendedName>
</protein>
<keyword evidence="4" id="KW-1185">Reference proteome</keyword>
<organism evidence="3 4">
    <name type="scientific">Brassica napus</name>
    <name type="common">Rape</name>
    <dbReference type="NCBI Taxonomy" id="3708"/>
    <lineage>
        <taxon>Eukaryota</taxon>
        <taxon>Viridiplantae</taxon>
        <taxon>Streptophyta</taxon>
        <taxon>Embryophyta</taxon>
        <taxon>Tracheophyta</taxon>
        <taxon>Spermatophyta</taxon>
        <taxon>Magnoliopsida</taxon>
        <taxon>eudicotyledons</taxon>
        <taxon>Gunneridae</taxon>
        <taxon>Pentapetalae</taxon>
        <taxon>rosids</taxon>
        <taxon>malvids</taxon>
        <taxon>Brassicales</taxon>
        <taxon>Brassicaceae</taxon>
        <taxon>Brassiceae</taxon>
        <taxon>Brassica</taxon>
    </lineage>
</organism>
<dbReference type="PANTHER" id="PTHR34799">
    <property type="entry name" value="OS07G0656300 PROTEIN"/>
    <property type="match status" value="1"/>
</dbReference>
<dbReference type="InterPro" id="IPR057523">
    <property type="entry name" value="HTH_74"/>
</dbReference>
<feature type="compositionally biased region" description="Polar residues" evidence="1">
    <location>
        <begin position="126"/>
        <end position="141"/>
    </location>
</feature>
<gene>
    <name evidence="3" type="ORF">HID58_035618</name>
</gene>
<feature type="region of interest" description="Disordered" evidence="1">
    <location>
        <begin position="124"/>
        <end position="166"/>
    </location>
</feature>